<name>A0A9P7ELJ4_9AGAM</name>
<keyword evidence="2" id="KW-1185">Reference proteome</keyword>
<dbReference type="RefSeq" id="XP_041198182.1">
    <property type="nucleotide sequence ID" value="XM_041339283.1"/>
</dbReference>
<dbReference type="GeneID" id="64633299"/>
<comment type="caution">
    <text evidence="1">The sequence shown here is derived from an EMBL/GenBank/DDBJ whole genome shotgun (WGS) entry which is preliminary data.</text>
</comment>
<evidence type="ECO:0000313" key="1">
    <source>
        <dbReference type="EMBL" id="KAG1824465.1"/>
    </source>
</evidence>
<evidence type="ECO:0000313" key="2">
    <source>
        <dbReference type="Proteomes" id="UP000807769"/>
    </source>
</evidence>
<dbReference type="Proteomes" id="UP000807769">
    <property type="component" value="Unassembled WGS sequence"/>
</dbReference>
<reference evidence="1" key="1">
    <citation type="journal article" date="2020" name="New Phytol.">
        <title>Comparative genomics reveals dynamic genome evolution in host specialist ectomycorrhizal fungi.</title>
        <authorList>
            <person name="Lofgren L.A."/>
            <person name="Nguyen N.H."/>
            <person name="Vilgalys R."/>
            <person name="Ruytinx J."/>
            <person name="Liao H.L."/>
            <person name="Branco S."/>
            <person name="Kuo A."/>
            <person name="LaButti K."/>
            <person name="Lipzen A."/>
            <person name="Andreopoulos W."/>
            <person name="Pangilinan J."/>
            <person name="Riley R."/>
            <person name="Hundley H."/>
            <person name="Na H."/>
            <person name="Barry K."/>
            <person name="Grigoriev I.V."/>
            <person name="Stajich J.E."/>
            <person name="Kennedy P.G."/>
        </authorList>
    </citation>
    <scope>NUCLEOTIDE SEQUENCE</scope>
    <source>
        <strain evidence="1">MN1</strain>
    </source>
</reference>
<sequence length="108" mass="11960">MSSSSYNPIYACQDEDDEKAGVKFMAIRLVVRFPWAGYMNGQSLPFGIIASREWPLNALIPGKPQMSGDGLHWIGGGSLLRISRCFMRSNDVETAEREKSEDKSVSTA</sequence>
<dbReference type="EMBL" id="JABBWG010000003">
    <property type="protein sequence ID" value="KAG1824465.1"/>
    <property type="molecule type" value="Genomic_DNA"/>
</dbReference>
<protein>
    <submittedName>
        <fullName evidence="1">Uncharacterized protein</fullName>
    </submittedName>
</protein>
<gene>
    <name evidence="1" type="ORF">BJ212DRAFT_1475766</name>
</gene>
<dbReference type="OrthoDB" id="18170at2759"/>
<proteinExistence type="predicted"/>
<organism evidence="1 2">
    <name type="scientific">Suillus subaureus</name>
    <dbReference type="NCBI Taxonomy" id="48587"/>
    <lineage>
        <taxon>Eukaryota</taxon>
        <taxon>Fungi</taxon>
        <taxon>Dikarya</taxon>
        <taxon>Basidiomycota</taxon>
        <taxon>Agaricomycotina</taxon>
        <taxon>Agaricomycetes</taxon>
        <taxon>Agaricomycetidae</taxon>
        <taxon>Boletales</taxon>
        <taxon>Suillineae</taxon>
        <taxon>Suillaceae</taxon>
        <taxon>Suillus</taxon>
    </lineage>
</organism>
<accession>A0A9P7ELJ4</accession>
<dbReference type="AlphaFoldDB" id="A0A9P7ELJ4"/>